<gene>
    <name evidence="2" type="ORF">SAMN04488544_3218</name>
</gene>
<feature type="region of interest" description="Disordered" evidence="1">
    <location>
        <begin position="394"/>
        <end position="414"/>
    </location>
</feature>
<evidence type="ECO:0000256" key="1">
    <source>
        <dbReference type="SAM" id="MobiDB-lite"/>
    </source>
</evidence>
<protein>
    <recommendedName>
        <fullName evidence="4">Sulfotransferase family protein</fullName>
    </recommendedName>
</protein>
<feature type="compositionally biased region" description="Pro residues" evidence="1">
    <location>
        <begin position="362"/>
        <end position="371"/>
    </location>
</feature>
<organism evidence="2 3">
    <name type="scientific">Microlunatus sagamiharensis</name>
    <dbReference type="NCBI Taxonomy" id="546874"/>
    <lineage>
        <taxon>Bacteria</taxon>
        <taxon>Bacillati</taxon>
        <taxon>Actinomycetota</taxon>
        <taxon>Actinomycetes</taxon>
        <taxon>Propionibacteriales</taxon>
        <taxon>Propionibacteriaceae</taxon>
        <taxon>Microlunatus</taxon>
    </lineage>
</organism>
<dbReference type="Gene3D" id="3.40.50.300">
    <property type="entry name" value="P-loop containing nucleotide triphosphate hydrolases"/>
    <property type="match status" value="1"/>
</dbReference>
<feature type="region of interest" description="Disordered" evidence="1">
    <location>
        <begin position="1"/>
        <end position="20"/>
    </location>
</feature>
<dbReference type="AlphaFoldDB" id="A0A1H2N400"/>
<proteinExistence type="predicted"/>
<dbReference type="Proteomes" id="UP000198825">
    <property type="component" value="Chromosome I"/>
</dbReference>
<evidence type="ECO:0000313" key="3">
    <source>
        <dbReference type="Proteomes" id="UP000198825"/>
    </source>
</evidence>
<accession>A0A1H2N400</accession>
<keyword evidence="3" id="KW-1185">Reference proteome</keyword>
<sequence>MSDDLDPVPPGSLLVHAGMPKTGTTALQRVSAARRDLLAGHGVRYPGTGSNHRKALFAYSARPVGWDGPGPSTPKVARWRELRDEVRSAEGQRVWLSNENLSDEPEETLRSLVAELDREATVVLTLRSLPAQLASAWQQYLKSGVWISFETWLRRTIGDEPNPTTTPSFARRLAVGDVVDTWVRVLGRDRVVVVVLDPADRSLVPRAFERLLGLPTDVLTADELAGHDANRSLTAAEAELLRRVNRVVRDRGDVGWRDYERFVRDGAVEAMLARGASGDQRIVPPTWAVQRAAALAEQQADRVRAAGVRVVGDLTHLASPVRSVDKVRAPKAVPVDAAAEALLAMLSTGLGRGRDFSGAAPEPRPAAPPVRRPTLEEQPTAAVVRELARRLRRRLQRLRPAGRRQRARGSVNRK</sequence>
<dbReference type="EMBL" id="LT629799">
    <property type="protein sequence ID" value="SDU99815.1"/>
    <property type="molecule type" value="Genomic_DNA"/>
</dbReference>
<evidence type="ECO:0008006" key="4">
    <source>
        <dbReference type="Google" id="ProtNLM"/>
    </source>
</evidence>
<dbReference type="OrthoDB" id="5144031at2"/>
<reference evidence="3" key="1">
    <citation type="submission" date="2016-10" db="EMBL/GenBank/DDBJ databases">
        <authorList>
            <person name="Varghese N."/>
            <person name="Submissions S."/>
        </authorList>
    </citation>
    <scope>NUCLEOTIDE SEQUENCE [LARGE SCALE GENOMIC DNA]</scope>
    <source>
        <strain evidence="3">DSM 21743</strain>
    </source>
</reference>
<dbReference type="RefSeq" id="WP_091076476.1">
    <property type="nucleotide sequence ID" value="NZ_LT629799.1"/>
</dbReference>
<dbReference type="InterPro" id="IPR027417">
    <property type="entry name" value="P-loop_NTPase"/>
</dbReference>
<evidence type="ECO:0000313" key="2">
    <source>
        <dbReference type="EMBL" id="SDU99815.1"/>
    </source>
</evidence>
<name>A0A1H2N400_9ACTN</name>
<feature type="region of interest" description="Disordered" evidence="1">
    <location>
        <begin position="354"/>
        <end position="382"/>
    </location>
</feature>
<dbReference type="SUPFAM" id="SSF52540">
    <property type="entry name" value="P-loop containing nucleoside triphosphate hydrolases"/>
    <property type="match status" value="1"/>
</dbReference>
<dbReference type="STRING" id="546874.SAMN04488544_3218"/>